<feature type="region of interest" description="Disordered" evidence="1">
    <location>
        <begin position="96"/>
        <end position="186"/>
    </location>
</feature>
<sequence length="508" mass="55020">MTTTVAARPAFPSRRPPAKAAWTVFLTGTGLLWSLTIPAQARPSYDGSAPTCFLTAGGALEICRDGSEAEGVLAAPPACRFARGVQLFRMAKTTPPGPIQAIFQGESPLPGKRRGEDCPERQAFDDRDGGALHTGISPEQLATILPPAQARFGVALPERRDRRRRRQERTETPQEGIGPRDPIAISGRDWAGEEYSYVFMLGQEADGTGAEPSEDARPRHRGRSRREAADAPQQTLLRRIQIEARTLDFVHYEIRTRNEDGGLAWVPYSEDGRKRTAPVPAAILDEAGKPIASACPASPFETRGLSGSISIVEKTYHYFYTDVLPEDCGLPPEKRRMGLFLRTATDLAADKVWSMPRRLGGALPANSLVRVARGKDATRWAVSYTCSRPANAPGGPVADICLQYTTGLDPADIAALTLYADPVEAGRSPAYLGLRSGGNGAGRFDRSAHFWMTNAYGNLDVPTVYAGKSGLLTWVDRLAPGAGGYEGSRVYGRPVNWATWTTRRTGSP</sequence>
<comment type="caution">
    <text evidence="2">The sequence shown here is derived from an EMBL/GenBank/DDBJ whole genome shotgun (WGS) entry which is preliminary data.</text>
</comment>
<gene>
    <name evidence="2" type="ORF">QO016_001625</name>
</gene>
<proteinExistence type="predicted"/>
<keyword evidence="3" id="KW-1185">Reference proteome</keyword>
<feature type="compositionally biased region" description="Basic and acidic residues" evidence="1">
    <location>
        <begin position="113"/>
        <end position="130"/>
    </location>
</feature>
<dbReference type="EMBL" id="JAUSVV010000002">
    <property type="protein sequence ID" value="MDQ0442142.1"/>
    <property type="molecule type" value="Genomic_DNA"/>
</dbReference>
<dbReference type="RefSeq" id="WP_238249592.1">
    <property type="nucleotide sequence ID" value="NZ_BPQX01000033.1"/>
</dbReference>
<organism evidence="2 3">
    <name type="scientific">Methylobacterium persicinum</name>
    <dbReference type="NCBI Taxonomy" id="374426"/>
    <lineage>
        <taxon>Bacteria</taxon>
        <taxon>Pseudomonadati</taxon>
        <taxon>Pseudomonadota</taxon>
        <taxon>Alphaproteobacteria</taxon>
        <taxon>Hyphomicrobiales</taxon>
        <taxon>Methylobacteriaceae</taxon>
        <taxon>Methylobacterium</taxon>
    </lineage>
</organism>
<feature type="region of interest" description="Disordered" evidence="1">
    <location>
        <begin position="206"/>
        <end position="234"/>
    </location>
</feature>
<evidence type="ECO:0000313" key="2">
    <source>
        <dbReference type="EMBL" id="MDQ0442142.1"/>
    </source>
</evidence>
<reference evidence="2 3" key="1">
    <citation type="submission" date="2023-07" db="EMBL/GenBank/DDBJ databases">
        <title>Genomic Encyclopedia of Type Strains, Phase IV (KMG-IV): sequencing the most valuable type-strain genomes for metagenomic binning, comparative biology and taxonomic classification.</title>
        <authorList>
            <person name="Goeker M."/>
        </authorList>
    </citation>
    <scope>NUCLEOTIDE SEQUENCE [LARGE SCALE GENOMIC DNA]</scope>
    <source>
        <strain evidence="2 3">DSM 19562</strain>
    </source>
</reference>
<evidence type="ECO:0000313" key="3">
    <source>
        <dbReference type="Proteomes" id="UP001236369"/>
    </source>
</evidence>
<name>A0ABU0HIJ7_9HYPH</name>
<protein>
    <submittedName>
        <fullName evidence="2">Uncharacterized protein</fullName>
    </submittedName>
</protein>
<dbReference type="Proteomes" id="UP001236369">
    <property type="component" value="Unassembled WGS sequence"/>
</dbReference>
<evidence type="ECO:0000256" key="1">
    <source>
        <dbReference type="SAM" id="MobiDB-lite"/>
    </source>
</evidence>
<accession>A0ABU0HIJ7</accession>